<gene>
    <name evidence="3" type="primary">rfaG2</name>
    <name evidence="3" type="ORF">HSBGL_2225</name>
</gene>
<evidence type="ECO:0000256" key="1">
    <source>
        <dbReference type="ARBA" id="ARBA00022679"/>
    </source>
</evidence>
<protein>
    <submittedName>
        <fullName evidence="3">Glycosyltransferase</fullName>
    </submittedName>
</protein>
<evidence type="ECO:0000313" key="4">
    <source>
        <dbReference type="Proteomes" id="UP000663305"/>
    </source>
</evidence>
<dbReference type="GO" id="GO:0016757">
    <property type="term" value="F:glycosyltransferase activity"/>
    <property type="evidence" value="ECO:0007669"/>
    <property type="project" value="InterPro"/>
</dbReference>
<evidence type="ECO:0000259" key="2">
    <source>
        <dbReference type="Pfam" id="PF00534"/>
    </source>
</evidence>
<proteinExistence type="predicted"/>
<dbReference type="PANTHER" id="PTHR46401:SF2">
    <property type="entry name" value="GLYCOSYLTRANSFERASE WBBK-RELATED"/>
    <property type="match status" value="1"/>
</dbReference>
<dbReference type="SUPFAM" id="SSF53756">
    <property type="entry name" value="UDP-Glycosyltransferase/glycogen phosphorylase"/>
    <property type="match status" value="1"/>
</dbReference>
<organism evidence="3 4">
    <name type="scientific">Halapricum desulfuricans</name>
    <dbReference type="NCBI Taxonomy" id="2841257"/>
    <lineage>
        <taxon>Archaea</taxon>
        <taxon>Methanobacteriati</taxon>
        <taxon>Methanobacteriota</taxon>
        <taxon>Stenosarchaea group</taxon>
        <taxon>Halobacteria</taxon>
        <taxon>Halobacteriales</taxon>
        <taxon>Haloarculaceae</taxon>
        <taxon>Halapricum</taxon>
    </lineage>
</organism>
<dbReference type="Proteomes" id="UP000663305">
    <property type="component" value="Chromosome"/>
</dbReference>
<dbReference type="PANTHER" id="PTHR46401">
    <property type="entry name" value="GLYCOSYLTRANSFERASE WBBK-RELATED"/>
    <property type="match status" value="1"/>
</dbReference>
<name>A0A897NIQ6_9EURY</name>
<dbReference type="EMBL" id="CP064789">
    <property type="protein sequence ID" value="QSG12632.1"/>
    <property type="molecule type" value="Genomic_DNA"/>
</dbReference>
<dbReference type="Pfam" id="PF00534">
    <property type="entry name" value="Glycos_transf_1"/>
    <property type="match status" value="1"/>
</dbReference>
<evidence type="ECO:0000313" key="3">
    <source>
        <dbReference type="EMBL" id="QSG12632.1"/>
    </source>
</evidence>
<reference evidence="3" key="1">
    <citation type="submission" date="2020-11" db="EMBL/GenBank/DDBJ databases">
        <title>Carbohydrate-dependent, anaerobic sulfur respiration: A novel catabolism in halophilic archaea.</title>
        <authorList>
            <person name="Sorokin D.Y."/>
            <person name="Messina E."/>
            <person name="Smedile F."/>
            <person name="La Cono V."/>
            <person name="Hallsworth J.E."/>
            <person name="Yakimov M.M."/>
        </authorList>
    </citation>
    <scope>NUCLEOTIDE SEQUENCE</scope>
    <source>
        <strain evidence="3">HSR-Bgl</strain>
    </source>
</reference>
<dbReference type="InterPro" id="IPR001296">
    <property type="entry name" value="Glyco_trans_1"/>
</dbReference>
<dbReference type="Gene3D" id="3.40.50.2000">
    <property type="entry name" value="Glycogen Phosphorylase B"/>
    <property type="match status" value="2"/>
</dbReference>
<sequence length="300" mass="33718">MQWLAEALDRRDDVDVILGSPSINRKSWEVRSADASPRELESDFDVDLVHWNNMMDTTIPSRLDVPAVLTYHGDVQWSEPHLNYGRFPRVRSVKERLVESVKWRMFDGIHYASRDVSERMWNNRHQVVIPHGVPPHINPDAPEAYPDQYVVHVSARSPRKNPDGIRDGFNAADVPHDLVVAGSGWNLPNAENLGYVPDDELSSLYVGADALVFPSYHECFGLPVIEAIACGTTPVISDRYSLPEVAGDEGVVVDPDDPEDIGRGIEEAVEMDTEPGIRRTWDDVAAEMSEFYRDITRSST</sequence>
<feature type="domain" description="Glycosyl transferase family 1" evidence="2">
    <location>
        <begin position="190"/>
        <end position="272"/>
    </location>
</feature>
<accession>A0A897NIQ6</accession>
<dbReference type="AlphaFoldDB" id="A0A897NIQ6"/>
<keyword evidence="1 3" id="KW-0808">Transferase</keyword>